<evidence type="ECO:0000313" key="4">
    <source>
        <dbReference type="Proteomes" id="UP000421791"/>
    </source>
</evidence>
<dbReference type="EMBL" id="VWAG01000001">
    <property type="protein sequence ID" value="KAA5260261.1"/>
    <property type="molecule type" value="Genomic_DNA"/>
</dbReference>
<gene>
    <name evidence="3" type="ORF">F2Z09_00640</name>
    <name evidence="2" type="ORF">F2Z22_00760</name>
</gene>
<proteinExistence type="predicted"/>
<comment type="caution">
    <text evidence="2">The sequence shown here is derived from an EMBL/GenBank/DDBJ whole genome shotgun (WGS) entry which is preliminary data.</text>
</comment>
<evidence type="ECO:0000313" key="2">
    <source>
        <dbReference type="EMBL" id="KAA5233183.1"/>
    </source>
</evidence>
<dbReference type="EMBL" id="VWAK01000001">
    <property type="protein sequence ID" value="KAA5233183.1"/>
    <property type="molecule type" value="Genomic_DNA"/>
</dbReference>
<evidence type="ECO:0000256" key="1">
    <source>
        <dbReference type="SAM" id="MobiDB-lite"/>
    </source>
</evidence>
<accession>A0A7J4YUC4</accession>
<organism evidence="2 4">
    <name type="scientific">Bacteroides finegoldii</name>
    <dbReference type="NCBI Taxonomy" id="338188"/>
    <lineage>
        <taxon>Bacteria</taxon>
        <taxon>Pseudomonadati</taxon>
        <taxon>Bacteroidota</taxon>
        <taxon>Bacteroidia</taxon>
        <taxon>Bacteroidales</taxon>
        <taxon>Bacteroidaceae</taxon>
        <taxon>Bacteroides</taxon>
    </lineage>
</organism>
<dbReference type="Proteomes" id="UP000440198">
    <property type="component" value="Unassembled WGS sequence"/>
</dbReference>
<evidence type="ECO:0000313" key="5">
    <source>
        <dbReference type="Proteomes" id="UP000440198"/>
    </source>
</evidence>
<feature type="compositionally biased region" description="Polar residues" evidence="1">
    <location>
        <begin position="80"/>
        <end position="90"/>
    </location>
</feature>
<protein>
    <submittedName>
        <fullName evidence="2">Uncharacterized protein</fullName>
    </submittedName>
</protein>
<keyword evidence="5" id="KW-1185">Reference proteome</keyword>
<name>A0A7J4YUC4_9BACE</name>
<sequence length="99" mass="11752">MKNFYTYCIYGMNNGNFSFPISYSSFSGLCEFSLKKSIVLTIWLYLQVEQRTFREIDKNKDNINLVLILNKLWQTKKKNSSQTFLQSPPNNGWRRLQPI</sequence>
<feature type="region of interest" description="Disordered" evidence="1">
    <location>
        <begin position="79"/>
        <end position="99"/>
    </location>
</feature>
<reference evidence="4 5" key="1">
    <citation type="journal article" date="2019" name="Nat. Med.">
        <title>A library of human gut bacterial isolates paired with longitudinal multiomics data enables mechanistic microbiome research.</title>
        <authorList>
            <person name="Poyet M."/>
            <person name="Groussin M."/>
            <person name="Gibbons S.M."/>
            <person name="Avila-Pacheco J."/>
            <person name="Jiang X."/>
            <person name="Kearney S.M."/>
            <person name="Perrotta A.R."/>
            <person name="Berdy B."/>
            <person name="Zhao S."/>
            <person name="Lieberman T.D."/>
            <person name="Swanson P.K."/>
            <person name="Smith M."/>
            <person name="Roesemann S."/>
            <person name="Alexander J.E."/>
            <person name="Rich S.A."/>
            <person name="Livny J."/>
            <person name="Vlamakis H."/>
            <person name="Clish C."/>
            <person name="Bullock K."/>
            <person name="Deik A."/>
            <person name="Scott J."/>
            <person name="Pierce K.A."/>
            <person name="Xavier R.J."/>
            <person name="Alm E.J."/>
        </authorList>
    </citation>
    <scope>NUCLEOTIDE SEQUENCE [LARGE SCALE GENOMIC DNA]</scope>
    <source>
        <strain evidence="3 5">BIOML-A2</strain>
        <strain evidence="2 4">BIOML-A6</strain>
    </source>
</reference>
<dbReference type="AlphaFoldDB" id="A0A7J4YUC4"/>
<dbReference type="Proteomes" id="UP000421791">
    <property type="component" value="Unassembled WGS sequence"/>
</dbReference>
<evidence type="ECO:0000313" key="3">
    <source>
        <dbReference type="EMBL" id="KAA5260261.1"/>
    </source>
</evidence>